<keyword evidence="8" id="KW-1185">Reference proteome</keyword>
<dbReference type="OrthoDB" id="5186344at2"/>
<evidence type="ECO:0000313" key="8">
    <source>
        <dbReference type="Proteomes" id="UP000269198"/>
    </source>
</evidence>
<dbReference type="GO" id="GO:0009279">
    <property type="term" value="C:cell outer membrane"/>
    <property type="evidence" value="ECO:0007669"/>
    <property type="project" value="UniProtKB-SubCell"/>
</dbReference>
<evidence type="ECO:0000256" key="4">
    <source>
        <dbReference type="PROSITE-ProRule" id="PRU00473"/>
    </source>
</evidence>
<reference evidence="7 8" key="1">
    <citation type="submission" date="2018-11" db="EMBL/GenBank/DDBJ databases">
        <title>The genome draft of YIM 96095.</title>
        <authorList>
            <person name="Tang S.-K."/>
            <person name="Chunyu W.-X."/>
            <person name="Feng Y.-Z."/>
        </authorList>
    </citation>
    <scope>NUCLEOTIDE SEQUENCE [LARGE SCALE GENOMIC DNA]</scope>
    <source>
        <strain evidence="7 8">YIM 96095</strain>
    </source>
</reference>
<dbReference type="InterPro" id="IPR006665">
    <property type="entry name" value="OmpA-like"/>
</dbReference>
<dbReference type="PRINTS" id="PR01021">
    <property type="entry name" value="OMPADOMAIN"/>
</dbReference>
<dbReference type="Gene3D" id="3.30.1330.60">
    <property type="entry name" value="OmpA-like domain"/>
    <property type="match status" value="1"/>
</dbReference>
<keyword evidence="2 4" id="KW-0472">Membrane</keyword>
<feature type="compositionally biased region" description="Acidic residues" evidence="5">
    <location>
        <begin position="313"/>
        <end position="324"/>
    </location>
</feature>
<dbReference type="PROSITE" id="PS51257">
    <property type="entry name" value="PROKAR_LIPOPROTEIN"/>
    <property type="match status" value="1"/>
</dbReference>
<comment type="caution">
    <text evidence="7">The sequence shown here is derived from an EMBL/GenBank/DDBJ whole genome shotgun (WGS) entry which is preliminary data.</text>
</comment>
<evidence type="ECO:0000256" key="1">
    <source>
        <dbReference type="ARBA" id="ARBA00004442"/>
    </source>
</evidence>
<organism evidence="7 8">
    <name type="scientific">Halostreptopolyspora alba</name>
    <dbReference type="NCBI Taxonomy" id="2487137"/>
    <lineage>
        <taxon>Bacteria</taxon>
        <taxon>Bacillati</taxon>
        <taxon>Actinomycetota</taxon>
        <taxon>Actinomycetes</taxon>
        <taxon>Streptosporangiales</taxon>
        <taxon>Nocardiopsidaceae</taxon>
        <taxon>Halostreptopolyspora</taxon>
    </lineage>
</organism>
<dbReference type="PANTHER" id="PTHR30329">
    <property type="entry name" value="STATOR ELEMENT OF FLAGELLAR MOTOR COMPLEX"/>
    <property type="match status" value="1"/>
</dbReference>
<proteinExistence type="predicted"/>
<dbReference type="InterPro" id="IPR036737">
    <property type="entry name" value="OmpA-like_sf"/>
</dbReference>
<feature type="region of interest" description="Disordered" evidence="5">
    <location>
        <begin position="313"/>
        <end position="347"/>
    </location>
</feature>
<protein>
    <submittedName>
        <fullName evidence="7">OmpA family protein</fullName>
    </submittedName>
</protein>
<accession>A0A3N0E533</accession>
<dbReference type="RefSeq" id="WP_123202603.1">
    <property type="nucleotide sequence ID" value="NZ_RJMB01000020.1"/>
</dbReference>
<gene>
    <name evidence="7" type="ORF">EFW17_18125</name>
</gene>
<feature type="compositionally biased region" description="Acidic residues" evidence="5">
    <location>
        <begin position="334"/>
        <end position="344"/>
    </location>
</feature>
<dbReference type="EMBL" id="RJMB01000020">
    <property type="protein sequence ID" value="RNL82869.1"/>
    <property type="molecule type" value="Genomic_DNA"/>
</dbReference>
<dbReference type="PANTHER" id="PTHR30329:SF21">
    <property type="entry name" value="LIPOPROTEIN YIAD-RELATED"/>
    <property type="match status" value="1"/>
</dbReference>
<dbReference type="Pfam" id="PF00691">
    <property type="entry name" value="OmpA"/>
    <property type="match status" value="1"/>
</dbReference>
<feature type="compositionally biased region" description="Acidic residues" evidence="5">
    <location>
        <begin position="189"/>
        <end position="198"/>
    </location>
</feature>
<dbReference type="AlphaFoldDB" id="A0A3N0E533"/>
<feature type="region of interest" description="Disordered" evidence="5">
    <location>
        <begin position="189"/>
        <end position="215"/>
    </location>
</feature>
<evidence type="ECO:0000313" key="7">
    <source>
        <dbReference type="EMBL" id="RNL82869.1"/>
    </source>
</evidence>
<dbReference type="PROSITE" id="PS51123">
    <property type="entry name" value="OMPA_2"/>
    <property type="match status" value="1"/>
</dbReference>
<feature type="domain" description="OmpA-like" evidence="6">
    <location>
        <begin position="237"/>
        <end position="361"/>
    </location>
</feature>
<keyword evidence="3" id="KW-0998">Cell outer membrane</keyword>
<dbReference type="CDD" id="cd07185">
    <property type="entry name" value="OmpA_C-like"/>
    <property type="match status" value="1"/>
</dbReference>
<name>A0A3N0E533_9ACTN</name>
<dbReference type="InterPro" id="IPR050330">
    <property type="entry name" value="Bact_OuterMem_StrucFunc"/>
</dbReference>
<evidence type="ECO:0000256" key="5">
    <source>
        <dbReference type="SAM" id="MobiDB-lite"/>
    </source>
</evidence>
<evidence type="ECO:0000259" key="6">
    <source>
        <dbReference type="PROSITE" id="PS51123"/>
    </source>
</evidence>
<dbReference type="SUPFAM" id="SSF103088">
    <property type="entry name" value="OmpA-like"/>
    <property type="match status" value="1"/>
</dbReference>
<dbReference type="InterPro" id="IPR006664">
    <property type="entry name" value="OMP_bac"/>
</dbReference>
<comment type="subcellular location">
    <subcellularLocation>
        <location evidence="1">Cell outer membrane</location>
    </subcellularLocation>
</comment>
<dbReference type="Proteomes" id="UP000269198">
    <property type="component" value="Unassembled WGS sequence"/>
</dbReference>
<evidence type="ECO:0000256" key="3">
    <source>
        <dbReference type="ARBA" id="ARBA00023237"/>
    </source>
</evidence>
<sequence>MDRRTRTALAAGLTLGVLGAAGCSPSNGGEPGNGGGETGTPADGFVAEGTIPNNLGENLHHELEIDAVERTEGATAVHLTMTNQGEKVDRVNYRGATPVLFDPVGGELYWPLIDGEPTDSGATRYGSDTDGDVPFFEGVHNELRLYYPAVPEDVDTVTFFGFGVGAMPGIPVTHVDEHRPEPDLAVDGTEVEELDSDPEPGATLTRPLREPDGDAQEHVLDTHGYVEGADASLTREGDDETVALDADVLFEFDESDLTEEAGEVLADTGETIRRNAAPGGGGTLVITGHTDGVGDDDYNQELSQRRAKVVAEELEPELGDDFDAEVSGKGSDEPVAEEGGDDDEEARRANRRVEISYEAAAPSAEDAEGGRSALAAAERHVGEPARFRPFEEPVATREHDGFQLDVFPLRRDGAHVLAVLDVTNTGEEKAMPDLGGDEALRGGGGRSESLGGVRLVEPDEGLTRYPLVLSHGDEYQDFAEHTFNVGGGDTRRLFAVYPAPSPDAGGLTLTAGPFGEFTELEIE</sequence>
<evidence type="ECO:0000256" key="2">
    <source>
        <dbReference type="ARBA" id="ARBA00023136"/>
    </source>
</evidence>